<feature type="region of interest" description="Disordered" evidence="1">
    <location>
        <begin position="138"/>
        <end position="158"/>
    </location>
</feature>
<proteinExistence type="predicted"/>
<dbReference type="AlphaFoldDB" id="A0A2Z7AMJ4"/>
<organism evidence="2 3">
    <name type="scientific">Dorcoceras hygrometricum</name>
    <dbReference type="NCBI Taxonomy" id="472368"/>
    <lineage>
        <taxon>Eukaryota</taxon>
        <taxon>Viridiplantae</taxon>
        <taxon>Streptophyta</taxon>
        <taxon>Embryophyta</taxon>
        <taxon>Tracheophyta</taxon>
        <taxon>Spermatophyta</taxon>
        <taxon>Magnoliopsida</taxon>
        <taxon>eudicotyledons</taxon>
        <taxon>Gunneridae</taxon>
        <taxon>Pentapetalae</taxon>
        <taxon>asterids</taxon>
        <taxon>lamiids</taxon>
        <taxon>Lamiales</taxon>
        <taxon>Gesneriaceae</taxon>
        <taxon>Didymocarpoideae</taxon>
        <taxon>Trichosporeae</taxon>
        <taxon>Loxocarpinae</taxon>
        <taxon>Dorcoceras</taxon>
    </lineage>
</organism>
<dbReference type="EMBL" id="KV013997">
    <property type="protein sequence ID" value="KZV22933.1"/>
    <property type="molecule type" value="Genomic_DNA"/>
</dbReference>
<evidence type="ECO:0000256" key="1">
    <source>
        <dbReference type="SAM" id="MobiDB-lite"/>
    </source>
</evidence>
<keyword evidence="3" id="KW-1185">Reference proteome</keyword>
<name>A0A2Z7AMJ4_9LAMI</name>
<reference evidence="2 3" key="1">
    <citation type="journal article" date="2015" name="Proc. Natl. Acad. Sci. U.S.A.">
        <title>The resurrection genome of Boea hygrometrica: A blueprint for survival of dehydration.</title>
        <authorList>
            <person name="Xiao L."/>
            <person name="Yang G."/>
            <person name="Zhang L."/>
            <person name="Yang X."/>
            <person name="Zhao S."/>
            <person name="Ji Z."/>
            <person name="Zhou Q."/>
            <person name="Hu M."/>
            <person name="Wang Y."/>
            <person name="Chen M."/>
            <person name="Xu Y."/>
            <person name="Jin H."/>
            <person name="Xiao X."/>
            <person name="Hu G."/>
            <person name="Bao F."/>
            <person name="Hu Y."/>
            <person name="Wan P."/>
            <person name="Li L."/>
            <person name="Deng X."/>
            <person name="Kuang T."/>
            <person name="Xiang C."/>
            <person name="Zhu J.K."/>
            <person name="Oliver M.J."/>
            <person name="He Y."/>
        </authorList>
    </citation>
    <scope>NUCLEOTIDE SEQUENCE [LARGE SCALE GENOMIC DNA]</scope>
    <source>
        <strain evidence="3">cv. XS01</strain>
    </source>
</reference>
<protein>
    <submittedName>
        <fullName evidence="2">Uncharacterized protein</fullName>
    </submittedName>
</protein>
<evidence type="ECO:0000313" key="3">
    <source>
        <dbReference type="Proteomes" id="UP000250235"/>
    </source>
</evidence>
<gene>
    <name evidence="2" type="ORF">F511_37846</name>
</gene>
<sequence length="236" mass="26629">MPQIPVYAAKIGKLPEDLCSDQECFLRTVSCLPESSLDTTFLINPAEYVFLYLNDKITEDHGEYLARYTRLRRIFAGICSSPPPSPSINPGTLHSFSKWWLLFGWDNLTTSIGAVCGKRRRRKTICHQRGVELKEWEKTSHMQDLSQGSKNPAHCGTDSPNVSKVRVLEICDERKVVQCPRGSDGAPRNPRLDKFCDFHKDYGHTVGGSGYAPRRGSGRTGNRCREAINTKNRQLQ</sequence>
<dbReference type="Proteomes" id="UP000250235">
    <property type="component" value="Unassembled WGS sequence"/>
</dbReference>
<accession>A0A2Z7AMJ4</accession>
<evidence type="ECO:0000313" key="2">
    <source>
        <dbReference type="EMBL" id="KZV22933.1"/>
    </source>
</evidence>